<evidence type="ECO:0000256" key="4">
    <source>
        <dbReference type="ARBA" id="ARBA00022840"/>
    </source>
</evidence>
<name>A0ABT3W9I4_9PROT</name>
<evidence type="ECO:0000259" key="11">
    <source>
        <dbReference type="Pfam" id="PF10458"/>
    </source>
</evidence>
<comment type="domain">
    <text evidence="8">ValRS has two distinct active sites: one for aminoacylation and one for editing. The misactivated threonine is translocated from the active site to the editing site.</text>
</comment>
<proteinExistence type="inferred from homology"/>
<feature type="domain" description="Methionyl/Valyl/Leucyl/Isoleucyl-tRNA synthetase anticodon-binding" evidence="10">
    <location>
        <begin position="634"/>
        <end position="777"/>
    </location>
</feature>
<evidence type="ECO:0000256" key="2">
    <source>
        <dbReference type="ARBA" id="ARBA00022598"/>
    </source>
</evidence>
<dbReference type="InterPro" id="IPR002303">
    <property type="entry name" value="Valyl-tRNA_ligase"/>
</dbReference>
<evidence type="ECO:0000256" key="7">
    <source>
        <dbReference type="ARBA" id="ARBA00047552"/>
    </source>
</evidence>
<evidence type="ECO:0000313" key="12">
    <source>
        <dbReference type="EMBL" id="MCX5615757.1"/>
    </source>
</evidence>
<dbReference type="SUPFAM" id="SSF46589">
    <property type="entry name" value="tRNA-binding arm"/>
    <property type="match status" value="1"/>
</dbReference>
<dbReference type="Gene3D" id="1.10.287.380">
    <property type="entry name" value="Valyl-tRNA synthetase, C-terminal domain"/>
    <property type="match status" value="1"/>
</dbReference>
<protein>
    <recommendedName>
        <fullName evidence="8">Valine--tRNA ligase</fullName>
        <ecNumber evidence="8">6.1.1.9</ecNumber>
    </recommendedName>
    <alternativeName>
        <fullName evidence="8">Valyl-tRNA synthetase</fullName>
        <shortName evidence="8">ValRS</shortName>
    </alternativeName>
</protein>
<dbReference type="InterPro" id="IPR002300">
    <property type="entry name" value="aa-tRNA-synth_Ia"/>
</dbReference>
<sequence>MSKQQTNISRTPSTLEKAFIPAHYEGQLYEQWEESGVFNADPQKKGTAYSIMFPPPNVTGTLHLGHALTFTLQDILIRWQREKGSNVLWQPGTDHAGIATQMVVERALDQEGIRRKELGRPGFINRVWEWKNKYGGTIIRQLRRLGASADWTRERFTMDEGLSRAVRKVFVQLYKEGLIYRDRRLVNWDPVFHSAISDLEVENKETRGSMWHIRYPLENGKTITIATTRPETMLGDVAVAVNPEDERYTSLIGQKVILPLTGRHIPIVADEHSDPVKGTGAVKITPAHDFNDFEVGKRHGLPAPTILDEGACIWLDEIRSDLKEHDGVSDITFVQSLEGLHRDEARTKIITRLEELGWLEKIEPHILQVPTAERGGAIVEPRLTLQWYCDAPALAKPAVDAVKNGKMIFEPRQWENTFFAWMRDLQPWCISRQLWWGHQIPAWYGSDGQTYVAETEEEAQKQAGPSITLIRDEDVLDTWFSSALWPFTTLGWPDKTDVLEFYYPTSTLVTGFDIIFFWVSRMMMMGIHFMGEVPFRKILIHGLVRDEKGQKMSKSRGNGIDPLDLISEYGADATRLAIAAGAGLGRDIKLGRNRVEEHRAFITKLWNASRFLQMNGVEPKSDFDPSSVQSTLARWILAEARKAVNQADAALESSRFDEYIRCCYSFVWNIFCDWFVEFSKPTFRAGGHEAEELKAAAAHVLGIILRMMHPAIPFVTDTLWQKLGYSGPFEINGWPDLPQMTDAEEASDEVTWIIRLISEVRTVRSEMNVPPSQKAPILLRDASSKTIARAKKWQAVIEQMARASEVTTLTSEPPKMAAQLVIDEATIFLPLESVIDLDAERNRLSKEIARLRSEIGKVEKKLSNKNFVARAKPEIVQENRDRLESFQQELTKQTVALGRIS</sequence>
<feature type="short sequence motif" description="'KMSKS' region" evidence="8">
    <location>
        <begin position="551"/>
        <end position="555"/>
    </location>
</feature>
<evidence type="ECO:0000259" key="10">
    <source>
        <dbReference type="Pfam" id="PF08264"/>
    </source>
</evidence>
<dbReference type="PANTHER" id="PTHR11946">
    <property type="entry name" value="VALYL-TRNA SYNTHETASES"/>
    <property type="match status" value="1"/>
</dbReference>
<dbReference type="PANTHER" id="PTHR11946:SF93">
    <property type="entry name" value="VALINE--TRNA LIGASE, CHLOROPLASTIC_MITOCHONDRIAL 2"/>
    <property type="match status" value="1"/>
</dbReference>
<feature type="binding site" evidence="8">
    <location>
        <position position="554"/>
    </location>
    <ligand>
        <name>ATP</name>
        <dbReference type="ChEBI" id="CHEBI:30616"/>
    </ligand>
</feature>
<dbReference type="Gene3D" id="3.40.50.620">
    <property type="entry name" value="HUPs"/>
    <property type="match status" value="2"/>
</dbReference>
<comment type="similarity">
    <text evidence="8">Belongs to the class-I aminoacyl-tRNA synthetase family. ValS type 1 subfamily.</text>
</comment>
<dbReference type="SUPFAM" id="SSF47323">
    <property type="entry name" value="Anticodon-binding domain of a subclass of class I aminoacyl-tRNA synthetases"/>
    <property type="match status" value="1"/>
</dbReference>
<dbReference type="EMBL" id="JANIDV010000001">
    <property type="protein sequence ID" value="MCX5615757.1"/>
    <property type="molecule type" value="Genomic_DNA"/>
</dbReference>
<evidence type="ECO:0000256" key="1">
    <source>
        <dbReference type="ARBA" id="ARBA00022490"/>
    </source>
</evidence>
<feature type="domain" description="Aminoacyl-tRNA synthetase class Ia" evidence="9">
    <location>
        <begin position="27"/>
        <end position="590"/>
    </location>
</feature>
<reference evidence="12" key="1">
    <citation type="submission" date="2022-07" db="EMBL/GenBank/DDBJ databases">
        <title>Bombella genomes.</title>
        <authorList>
            <person name="Harer L."/>
            <person name="Styblova S."/>
            <person name="Ehrmann M."/>
        </authorList>
    </citation>
    <scope>NUCLEOTIDE SEQUENCE</scope>
    <source>
        <strain evidence="12">TMW 2.2559</strain>
    </source>
</reference>
<dbReference type="GO" id="GO:0004832">
    <property type="term" value="F:valine-tRNA ligase activity"/>
    <property type="evidence" value="ECO:0007669"/>
    <property type="project" value="UniProtKB-EC"/>
</dbReference>
<organism evidence="12 13">
    <name type="scientific">Bombella dulcis</name>
    <dbReference type="NCBI Taxonomy" id="2967339"/>
    <lineage>
        <taxon>Bacteria</taxon>
        <taxon>Pseudomonadati</taxon>
        <taxon>Pseudomonadota</taxon>
        <taxon>Alphaproteobacteria</taxon>
        <taxon>Acetobacterales</taxon>
        <taxon>Acetobacteraceae</taxon>
        <taxon>Bombella</taxon>
    </lineage>
</organism>
<comment type="catalytic activity">
    <reaction evidence="7 8">
        <text>tRNA(Val) + L-valine + ATP = L-valyl-tRNA(Val) + AMP + diphosphate</text>
        <dbReference type="Rhea" id="RHEA:10704"/>
        <dbReference type="Rhea" id="RHEA-COMP:9672"/>
        <dbReference type="Rhea" id="RHEA-COMP:9708"/>
        <dbReference type="ChEBI" id="CHEBI:30616"/>
        <dbReference type="ChEBI" id="CHEBI:33019"/>
        <dbReference type="ChEBI" id="CHEBI:57762"/>
        <dbReference type="ChEBI" id="CHEBI:78442"/>
        <dbReference type="ChEBI" id="CHEBI:78537"/>
        <dbReference type="ChEBI" id="CHEBI:456215"/>
        <dbReference type="EC" id="6.1.1.9"/>
    </reaction>
</comment>
<dbReference type="InterPro" id="IPR010978">
    <property type="entry name" value="tRNA-bd_arm"/>
</dbReference>
<comment type="caution">
    <text evidence="12">The sequence shown here is derived from an EMBL/GenBank/DDBJ whole genome shotgun (WGS) entry which is preliminary data.</text>
</comment>
<evidence type="ECO:0000256" key="5">
    <source>
        <dbReference type="ARBA" id="ARBA00022917"/>
    </source>
</evidence>
<dbReference type="InterPro" id="IPR033705">
    <property type="entry name" value="Anticodon_Ia_Val"/>
</dbReference>
<keyword evidence="5 8" id="KW-0648">Protein biosynthesis</keyword>
<dbReference type="NCBIfam" id="NF004349">
    <property type="entry name" value="PRK05729.1"/>
    <property type="match status" value="1"/>
</dbReference>
<keyword evidence="6 8" id="KW-0030">Aminoacyl-tRNA synthetase</keyword>
<accession>A0ABT3W9I4</accession>
<dbReference type="Gene3D" id="1.10.730.10">
    <property type="entry name" value="Isoleucyl-tRNA Synthetase, Domain 1"/>
    <property type="match status" value="1"/>
</dbReference>
<dbReference type="CDD" id="cd00817">
    <property type="entry name" value="ValRS_core"/>
    <property type="match status" value="1"/>
</dbReference>
<evidence type="ECO:0000259" key="9">
    <source>
        <dbReference type="Pfam" id="PF00133"/>
    </source>
</evidence>
<evidence type="ECO:0000256" key="3">
    <source>
        <dbReference type="ARBA" id="ARBA00022741"/>
    </source>
</evidence>
<comment type="subcellular location">
    <subcellularLocation>
        <location evidence="8">Cytoplasm</location>
    </subcellularLocation>
</comment>
<dbReference type="InterPro" id="IPR009008">
    <property type="entry name" value="Val/Leu/Ile-tRNA-synth_edit"/>
</dbReference>
<keyword evidence="2 8" id="KW-0436">Ligase</keyword>
<dbReference type="InterPro" id="IPR014729">
    <property type="entry name" value="Rossmann-like_a/b/a_fold"/>
</dbReference>
<feature type="coiled-coil region" evidence="8">
    <location>
        <begin position="834"/>
        <end position="861"/>
    </location>
</feature>
<comment type="subunit">
    <text evidence="8">Monomer.</text>
</comment>
<dbReference type="InterPro" id="IPR001412">
    <property type="entry name" value="aa-tRNA-synth_I_CS"/>
</dbReference>
<feature type="short sequence motif" description="'HIGH' region" evidence="8">
    <location>
        <begin position="56"/>
        <end position="66"/>
    </location>
</feature>
<keyword evidence="13" id="KW-1185">Reference proteome</keyword>
<keyword evidence="3 8" id="KW-0547">Nucleotide-binding</keyword>
<dbReference type="PROSITE" id="PS00178">
    <property type="entry name" value="AA_TRNA_LIGASE_I"/>
    <property type="match status" value="1"/>
</dbReference>
<dbReference type="InterPro" id="IPR013155">
    <property type="entry name" value="M/V/L/I-tRNA-synth_anticd-bd"/>
</dbReference>
<dbReference type="InterPro" id="IPR009080">
    <property type="entry name" value="tRNAsynth_Ia_anticodon-bd"/>
</dbReference>
<dbReference type="SUPFAM" id="SSF52374">
    <property type="entry name" value="Nucleotidylyl transferase"/>
    <property type="match status" value="1"/>
</dbReference>
<dbReference type="PRINTS" id="PR00986">
    <property type="entry name" value="TRNASYNTHVAL"/>
</dbReference>
<dbReference type="NCBIfam" id="TIGR00422">
    <property type="entry name" value="valS"/>
    <property type="match status" value="1"/>
</dbReference>
<dbReference type="CDD" id="cd07962">
    <property type="entry name" value="Anticodon_Ia_Val"/>
    <property type="match status" value="1"/>
</dbReference>
<dbReference type="Gene3D" id="3.90.740.10">
    <property type="entry name" value="Valyl/Leucyl/Isoleucyl-tRNA synthetase, editing domain"/>
    <property type="match status" value="1"/>
</dbReference>
<keyword evidence="8" id="KW-0175">Coiled coil</keyword>
<dbReference type="Pfam" id="PF08264">
    <property type="entry name" value="Anticodon_1"/>
    <property type="match status" value="1"/>
</dbReference>
<dbReference type="SUPFAM" id="SSF50677">
    <property type="entry name" value="ValRS/IleRS/LeuRS editing domain"/>
    <property type="match status" value="1"/>
</dbReference>
<comment type="function">
    <text evidence="8">Catalyzes the attachment of valine to tRNA(Val). As ValRS can inadvertently accommodate and process structurally similar amino acids such as threonine, to avoid such errors, it has a 'posttransfer' editing activity that hydrolyzes mischarged Thr-tRNA(Val) in a tRNA-dependent manner.</text>
</comment>
<dbReference type="Pfam" id="PF00133">
    <property type="entry name" value="tRNA-synt_1"/>
    <property type="match status" value="1"/>
</dbReference>
<keyword evidence="4 8" id="KW-0067">ATP-binding</keyword>
<evidence type="ECO:0000256" key="8">
    <source>
        <dbReference type="HAMAP-Rule" id="MF_02004"/>
    </source>
</evidence>
<dbReference type="Proteomes" id="UP001165633">
    <property type="component" value="Unassembled WGS sequence"/>
</dbReference>
<dbReference type="Pfam" id="PF10458">
    <property type="entry name" value="Val_tRNA-synt_C"/>
    <property type="match status" value="1"/>
</dbReference>
<dbReference type="EC" id="6.1.1.9" evidence="8"/>
<evidence type="ECO:0000256" key="6">
    <source>
        <dbReference type="ARBA" id="ARBA00023146"/>
    </source>
</evidence>
<gene>
    <name evidence="8" type="primary">valS</name>
    <name evidence="12" type="ORF">NQF87_02020</name>
</gene>
<dbReference type="RefSeq" id="WP_266126745.1">
    <property type="nucleotide sequence ID" value="NZ_JANIDV010000001.1"/>
</dbReference>
<dbReference type="InterPro" id="IPR019499">
    <property type="entry name" value="Val-tRNA_synth_tRNA-bd"/>
</dbReference>
<comment type="domain">
    <text evidence="8">The C-terminal coiled-coil domain is crucial for aminoacylation activity.</text>
</comment>
<feature type="domain" description="Valyl-tRNA synthetase tRNA-binding arm" evidence="11">
    <location>
        <begin position="836"/>
        <end position="898"/>
    </location>
</feature>
<dbReference type="HAMAP" id="MF_02004">
    <property type="entry name" value="Val_tRNA_synth_type1"/>
    <property type="match status" value="1"/>
</dbReference>
<evidence type="ECO:0000313" key="13">
    <source>
        <dbReference type="Proteomes" id="UP001165633"/>
    </source>
</evidence>
<dbReference type="InterPro" id="IPR037118">
    <property type="entry name" value="Val-tRNA_synth_C_sf"/>
</dbReference>
<keyword evidence="1 8" id="KW-0963">Cytoplasm</keyword>